<reference evidence="1 2" key="1">
    <citation type="submission" date="2018-03" db="EMBL/GenBank/DDBJ databases">
        <title>Bioinformatic expansion and discovery of thiopeptide antibiotics.</title>
        <authorList>
            <person name="Schwalen C.J."/>
            <person name="Hudson G.A."/>
            <person name="Mitchell D.A."/>
        </authorList>
    </citation>
    <scope>NUCLEOTIDE SEQUENCE [LARGE SCALE GENOMIC DNA]</scope>
    <source>
        <strain evidence="1 2">NRRL 8041</strain>
    </source>
</reference>
<protein>
    <submittedName>
        <fullName evidence="1">Uncharacterized protein</fullName>
    </submittedName>
</protein>
<dbReference type="Proteomes" id="UP000248333">
    <property type="component" value="Unassembled WGS sequence"/>
</dbReference>
<proteinExistence type="predicted"/>
<dbReference type="EMBL" id="PYBV01000065">
    <property type="protein sequence ID" value="PYC63081.1"/>
    <property type="molecule type" value="Genomic_DNA"/>
</dbReference>
<dbReference type="AlphaFoldDB" id="A0A318NAD7"/>
<comment type="caution">
    <text evidence="1">The sequence shown here is derived from an EMBL/GenBank/DDBJ whole genome shotgun (WGS) entry which is preliminary data.</text>
</comment>
<dbReference type="RefSeq" id="WP_110568669.1">
    <property type="nucleotide sequence ID" value="NZ_JBFAPR010000010.1"/>
</dbReference>
<organism evidence="1 2">
    <name type="scientific">Micromonospora arborensis</name>
    <dbReference type="NCBI Taxonomy" id="2116518"/>
    <lineage>
        <taxon>Bacteria</taxon>
        <taxon>Bacillati</taxon>
        <taxon>Actinomycetota</taxon>
        <taxon>Actinomycetes</taxon>
        <taxon>Micromonosporales</taxon>
        <taxon>Micromonosporaceae</taxon>
        <taxon>Micromonospora</taxon>
    </lineage>
</organism>
<dbReference type="OrthoDB" id="3404478at2"/>
<keyword evidence="2" id="KW-1185">Reference proteome</keyword>
<evidence type="ECO:0000313" key="2">
    <source>
        <dbReference type="Proteomes" id="UP000248333"/>
    </source>
</evidence>
<accession>A0A318NAD7</accession>
<evidence type="ECO:0000313" key="1">
    <source>
        <dbReference type="EMBL" id="PYC63081.1"/>
    </source>
</evidence>
<gene>
    <name evidence="1" type="ORF">C7C45_32430</name>
</gene>
<name>A0A318NAD7_9ACTN</name>
<sequence>MAADHLAADTDLINNAKLIPPFRHMTAVKDQFEKVVSQNSPPGKVRSKVDKQIHDGLNVQLPLVTDVIDGITKLAHGDTTAVGWLQKMLNDVEVDNADLANPNSNSGTSKH</sequence>